<evidence type="ECO:0008006" key="4">
    <source>
        <dbReference type="Google" id="ProtNLM"/>
    </source>
</evidence>
<dbReference type="GO" id="GO:0000502">
    <property type="term" value="C:proteasome complex"/>
    <property type="evidence" value="ECO:0007669"/>
    <property type="project" value="UniProtKB-ARBA"/>
</dbReference>
<feature type="signal peptide" evidence="1">
    <location>
        <begin position="1"/>
        <end position="16"/>
    </location>
</feature>
<protein>
    <recommendedName>
        <fullName evidence="4">Proteasome subunit beta type-3-A</fullName>
    </recommendedName>
</protein>
<dbReference type="AlphaFoldDB" id="A0ABC8TJR2"/>
<feature type="chain" id="PRO_5044795201" description="Proteasome subunit beta type-3-A" evidence="1">
    <location>
        <begin position="17"/>
        <end position="119"/>
    </location>
</feature>
<reference evidence="2 3" key="1">
    <citation type="submission" date="2024-02" db="EMBL/GenBank/DDBJ databases">
        <authorList>
            <person name="Vignale AGUSTIN F."/>
            <person name="Sosa J E."/>
            <person name="Modenutti C."/>
        </authorList>
    </citation>
    <scope>NUCLEOTIDE SEQUENCE [LARGE SCALE GENOMIC DNA]</scope>
</reference>
<evidence type="ECO:0000256" key="1">
    <source>
        <dbReference type="SAM" id="SignalP"/>
    </source>
</evidence>
<evidence type="ECO:0000313" key="2">
    <source>
        <dbReference type="EMBL" id="CAK9169226.1"/>
    </source>
</evidence>
<dbReference type="PANTHER" id="PTHR32194:SF10">
    <property type="entry name" value="PROTEASOME SUBUNIT BETA TYPE-3"/>
    <property type="match status" value="1"/>
</dbReference>
<proteinExistence type="predicted"/>
<sequence length="119" mass="13273">MFVWLIAVAMPSRVASVARESEKMSCYPVILALIFLHCFLPKCRELAKDFVVAGTASESLYGACESMFKPDMEPEELFETISQALLSSVDRDCLSGWGGHVYVVTPTEVTERMLKGRMD</sequence>
<dbReference type="Pfam" id="PF00227">
    <property type="entry name" value="Proteasome"/>
    <property type="match status" value="1"/>
</dbReference>
<accession>A0ABC8TJR2</accession>
<gene>
    <name evidence="2" type="ORF">ILEXP_LOCUS38670</name>
</gene>
<dbReference type="PANTHER" id="PTHR32194">
    <property type="entry name" value="METALLOPROTEASE TLDD"/>
    <property type="match status" value="1"/>
</dbReference>
<dbReference type="InterPro" id="IPR001353">
    <property type="entry name" value="Proteasome_sua/b"/>
</dbReference>
<evidence type="ECO:0000313" key="3">
    <source>
        <dbReference type="Proteomes" id="UP001642360"/>
    </source>
</evidence>
<comment type="caution">
    <text evidence="2">The sequence shown here is derived from an EMBL/GenBank/DDBJ whole genome shotgun (WGS) entry which is preliminary data.</text>
</comment>
<dbReference type="Gene3D" id="3.60.20.10">
    <property type="entry name" value="Glutamine Phosphoribosylpyrophosphate, subunit 1, domain 1"/>
    <property type="match status" value="1"/>
</dbReference>
<dbReference type="InterPro" id="IPR023333">
    <property type="entry name" value="Proteasome_suB-type"/>
</dbReference>
<name>A0ABC8TJR2_9AQUA</name>
<dbReference type="Proteomes" id="UP001642360">
    <property type="component" value="Unassembled WGS sequence"/>
</dbReference>
<dbReference type="SUPFAM" id="SSF56235">
    <property type="entry name" value="N-terminal nucleophile aminohydrolases (Ntn hydrolases)"/>
    <property type="match status" value="1"/>
</dbReference>
<keyword evidence="3" id="KW-1185">Reference proteome</keyword>
<keyword evidence="1" id="KW-0732">Signal</keyword>
<dbReference type="InterPro" id="IPR029055">
    <property type="entry name" value="Ntn_hydrolases_N"/>
</dbReference>
<dbReference type="EMBL" id="CAUOFW020005269">
    <property type="protein sequence ID" value="CAK9169226.1"/>
    <property type="molecule type" value="Genomic_DNA"/>
</dbReference>
<organism evidence="2 3">
    <name type="scientific">Ilex paraguariensis</name>
    <name type="common">yerba mate</name>
    <dbReference type="NCBI Taxonomy" id="185542"/>
    <lineage>
        <taxon>Eukaryota</taxon>
        <taxon>Viridiplantae</taxon>
        <taxon>Streptophyta</taxon>
        <taxon>Embryophyta</taxon>
        <taxon>Tracheophyta</taxon>
        <taxon>Spermatophyta</taxon>
        <taxon>Magnoliopsida</taxon>
        <taxon>eudicotyledons</taxon>
        <taxon>Gunneridae</taxon>
        <taxon>Pentapetalae</taxon>
        <taxon>asterids</taxon>
        <taxon>campanulids</taxon>
        <taxon>Aquifoliales</taxon>
        <taxon>Aquifoliaceae</taxon>
        <taxon>Ilex</taxon>
    </lineage>
</organism>